<dbReference type="InterPro" id="IPR014955">
    <property type="entry name" value="DUF1826"/>
</dbReference>
<accession>A0ABZ3CPD6</accession>
<dbReference type="RefSeq" id="WP_342594261.1">
    <property type="nucleotide sequence ID" value="NZ_CP151919.1"/>
</dbReference>
<keyword evidence="3" id="KW-1185">Reference proteome</keyword>
<name>A0ABZ3CPD6_9GAMM</name>
<organism evidence="2 3">
    <name type="scientific">Salinicola lusitanus</name>
    <dbReference type="NCBI Taxonomy" id="1949085"/>
    <lineage>
        <taxon>Bacteria</taxon>
        <taxon>Pseudomonadati</taxon>
        <taxon>Pseudomonadota</taxon>
        <taxon>Gammaproteobacteria</taxon>
        <taxon>Oceanospirillales</taxon>
        <taxon>Halomonadaceae</taxon>
        <taxon>Salinicola</taxon>
    </lineage>
</organism>
<feature type="region of interest" description="Disordered" evidence="1">
    <location>
        <begin position="1"/>
        <end position="22"/>
    </location>
</feature>
<sequence>MSATSLSAPQVSPSAGNAPAPLGGDTDTVHWVIGDTIDHLPRIFDDGITLSVMRRPISDEIAASLDGLMRESRSLEWSWRGPADDAMRADLARQLKATQEEALVADVCLMAEAIAYLFDAPQIGVRLRKLDSAMCPRFHVDNLGVRFITTYAGAGTEWLPDDAADRRGLGAAHPDKPDIVRDPERIQRLSCGDLALMKGSGWIGNAGRGLIHRSPPGQRLILAIDPG</sequence>
<dbReference type="Pfam" id="PF08856">
    <property type="entry name" value="DUF1826"/>
    <property type="match status" value="1"/>
</dbReference>
<reference evidence="2 3" key="1">
    <citation type="submission" date="2024-04" db="EMBL/GenBank/DDBJ databases">
        <title>Salinicola lusitanus LLJ914,a marine bacterium isolated from the Okinawa Trough.</title>
        <authorList>
            <person name="Li J."/>
        </authorList>
    </citation>
    <scope>NUCLEOTIDE SEQUENCE [LARGE SCALE GENOMIC DNA]</scope>
    <source>
        <strain evidence="2 3">LLJ914</strain>
    </source>
</reference>
<gene>
    <name evidence="2" type="ORF">AAGT95_14425</name>
</gene>
<feature type="compositionally biased region" description="Polar residues" evidence="1">
    <location>
        <begin position="1"/>
        <end position="15"/>
    </location>
</feature>
<evidence type="ECO:0000256" key="1">
    <source>
        <dbReference type="SAM" id="MobiDB-lite"/>
    </source>
</evidence>
<evidence type="ECO:0000313" key="3">
    <source>
        <dbReference type="Proteomes" id="UP001453229"/>
    </source>
</evidence>
<proteinExistence type="predicted"/>
<dbReference type="EMBL" id="CP151919">
    <property type="protein sequence ID" value="XAD53031.1"/>
    <property type="molecule type" value="Genomic_DNA"/>
</dbReference>
<evidence type="ECO:0000313" key="2">
    <source>
        <dbReference type="EMBL" id="XAD53031.1"/>
    </source>
</evidence>
<dbReference type="Proteomes" id="UP001453229">
    <property type="component" value="Chromosome"/>
</dbReference>
<protein>
    <submittedName>
        <fullName evidence="2">DUF1826 domain-containing protein</fullName>
    </submittedName>
</protein>